<sequence>MLTKTPLLEAINSANFTTAEALIRNGERIPDGLQSYNLTQLYETLISKKGFAVLKALAADGQIVTDVYELEKFDNSVFKPLIKRLPLDDESFAFLREFVGNAQNINDEVDGKTLLAYAFESQAEPAVIRALIDAGCRTDFKNNAEDNLICQVVRINLMPEPKQLAYVEMLIQEGVDVNETNVVKQTALHIAVERDKRHLIDVLLQHGAQPNEPDKSGNTAFFYALAHKFDRVVYEKLSGHTPADFSLLNKDGQTPLSEFLRMMRGGANDIALLEQLLADGADLDDATPYYSKPRSGWDWIIEKPTEVLQMALRKTGVDVNHPDNDGNTLLHKVCAINPNYEQNKAREIYKKAKMLLDAGADPTLTNTQDKKAMDLAAGDNLKAKTVEILLAAEKK</sequence>
<dbReference type="PANTHER" id="PTHR24189:SF50">
    <property type="entry name" value="ANKYRIN REPEAT AND SOCS BOX PROTEIN 2"/>
    <property type="match status" value="1"/>
</dbReference>
<feature type="repeat" description="ANK" evidence="3">
    <location>
        <begin position="183"/>
        <end position="215"/>
    </location>
</feature>
<evidence type="ECO:0000256" key="1">
    <source>
        <dbReference type="ARBA" id="ARBA00022737"/>
    </source>
</evidence>
<dbReference type="PROSITE" id="PS50088">
    <property type="entry name" value="ANK_REPEAT"/>
    <property type="match status" value="1"/>
</dbReference>
<dbReference type="RefSeq" id="WP_254090849.1">
    <property type="nucleotide sequence ID" value="NZ_JAHESC010000018.1"/>
</dbReference>
<reference evidence="4 5" key="1">
    <citation type="submission" date="2021-05" db="EMBL/GenBank/DDBJ databases">
        <title>A Polyphasic approach of four new species of the genus Ohtaekwangia: Ohtaekwangia histidinii sp. nov., Ohtaekwangia cretensis sp. nov., Ohtaekwangia indiensis sp. nov., Ohtaekwangia reichenbachii sp. nov. from diverse environment.</title>
        <authorList>
            <person name="Octaviana S."/>
        </authorList>
    </citation>
    <scope>NUCLEOTIDE SEQUENCE [LARGE SCALE GENOMIC DNA]</scope>
    <source>
        <strain evidence="4 5">PWU37</strain>
    </source>
</reference>
<dbReference type="EMBL" id="JAHESC010000018">
    <property type="protein sequence ID" value="MBT1687618.1"/>
    <property type="molecule type" value="Genomic_DNA"/>
</dbReference>
<dbReference type="PROSITE" id="PS50297">
    <property type="entry name" value="ANK_REP_REGION"/>
    <property type="match status" value="1"/>
</dbReference>
<dbReference type="SMART" id="SM00248">
    <property type="entry name" value="ANK"/>
    <property type="match status" value="6"/>
</dbReference>
<protein>
    <submittedName>
        <fullName evidence="4">Ankyrin repeat domain-containing protein</fullName>
    </submittedName>
</protein>
<keyword evidence="1" id="KW-0677">Repeat</keyword>
<dbReference type="Pfam" id="PF12796">
    <property type="entry name" value="Ank_2"/>
    <property type="match status" value="1"/>
</dbReference>
<accession>A0AAP2D8Z3</accession>
<dbReference type="AlphaFoldDB" id="A0AAP2D8Z3"/>
<gene>
    <name evidence="4" type="ORF">KK078_13685</name>
</gene>
<dbReference type="SUPFAM" id="SSF48403">
    <property type="entry name" value="Ankyrin repeat"/>
    <property type="match status" value="1"/>
</dbReference>
<dbReference type="InterPro" id="IPR002110">
    <property type="entry name" value="Ankyrin_rpt"/>
</dbReference>
<dbReference type="InterPro" id="IPR050745">
    <property type="entry name" value="Multifunctional_regulatory"/>
</dbReference>
<dbReference type="Proteomes" id="UP001319180">
    <property type="component" value="Unassembled WGS sequence"/>
</dbReference>
<dbReference type="InterPro" id="IPR036770">
    <property type="entry name" value="Ankyrin_rpt-contain_sf"/>
</dbReference>
<evidence type="ECO:0000313" key="5">
    <source>
        <dbReference type="Proteomes" id="UP001319180"/>
    </source>
</evidence>
<dbReference type="PANTHER" id="PTHR24189">
    <property type="entry name" value="MYOTROPHIN"/>
    <property type="match status" value="1"/>
</dbReference>
<evidence type="ECO:0000313" key="4">
    <source>
        <dbReference type="EMBL" id="MBT1687618.1"/>
    </source>
</evidence>
<proteinExistence type="predicted"/>
<comment type="caution">
    <text evidence="4">The sequence shown here is derived from an EMBL/GenBank/DDBJ whole genome shotgun (WGS) entry which is preliminary data.</text>
</comment>
<evidence type="ECO:0000256" key="3">
    <source>
        <dbReference type="PROSITE-ProRule" id="PRU00023"/>
    </source>
</evidence>
<organism evidence="4 5">
    <name type="scientific">Dawidia soli</name>
    <dbReference type="NCBI Taxonomy" id="2782352"/>
    <lineage>
        <taxon>Bacteria</taxon>
        <taxon>Pseudomonadati</taxon>
        <taxon>Bacteroidota</taxon>
        <taxon>Cytophagia</taxon>
        <taxon>Cytophagales</taxon>
        <taxon>Chryseotaleaceae</taxon>
        <taxon>Dawidia</taxon>
    </lineage>
</organism>
<dbReference type="Gene3D" id="1.25.40.20">
    <property type="entry name" value="Ankyrin repeat-containing domain"/>
    <property type="match status" value="2"/>
</dbReference>
<evidence type="ECO:0000256" key="2">
    <source>
        <dbReference type="ARBA" id="ARBA00023043"/>
    </source>
</evidence>
<keyword evidence="2 3" id="KW-0040">ANK repeat</keyword>
<name>A0AAP2D8Z3_9BACT</name>
<keyword evidence="5" id="KW-1185">Reference proteome</keyword>